<evidence type="ECO:0000313" key="1">
    <source>
        <dbReference type="EMBL" id="KAJ8867807.1"/>
    </source>
</evidence>
<organism evidence="1 2">
    <name type="scientific">Dryococelus australis</name>
    <dbReference type="NCBI Taxonomy" id="614101"/>
    <lineage>
        <taxon>Eukaryota</taxon>
        <taxon>Metazoa</taxon>
        <taxon>Ecdysozoa</taxon>
        <taxon>Arthropoda</taxon>
        <taxon>Hexapoda</taxon>
        <taxon>Insecta</taxon>
        <taxon>Pterygota</taxon>
        <taxon>Neoptera</taxon>
        <taxon>Polyneoptera</taxon>
        <taxon>Phasmatodea</taxon>
        <taxon>Verophasmatodea</taxon>
        <taxon>Anareolatae</taxon>
        <taxon>Phasmatidae</taxon>
        <taxon>Eurycanthinae</taxon>
        <taxon>Dryococelus</taxon>
    </lineage>
</organism>
<comment type="caution">
    <text evidence="1">The sequence shown here is derived from an EMBL/GenBank/DDBJ whole genome shotgun (WGS) entry which is preliminary data.</text>
</comment>
<accession>A0ABQ9G8K1</accession>
<sequence>MDINVNDAATLVKACCALHKFVRERDGVNFSCTLSIIGLEEGDALIQTSEHPIFINSQRKVCAILFQRRRIFARSGQAQTDGSSRYHTPPKVARVQDSTRLCGDTPQSPVCKHFRLYNARSWDTTTPRPSRPC</sequence>
<dbReference type="Proteomes" id="UP001159363">
    <property type="component" value="Chromosome 14"/>
</dbReference>
<keyword evidence="2" id="KW-1185">Reference proteome</keyword>
<name>A0ABQ9G8K1_9NEOP</name>
<evidence type="ECO:0000313" key="2">
    <source>
        <dbReference type="Proteomes" id="UP001159363"/>
    </source>
</evidence>
<reference evidence="1 2" key="1">
    <citation type="submission" date="2023-02" db="EMBL/GenBank/DDBJ databases">
        <title>LHISI_Scaffold_Assembly.</title>
        <authorList>
            <person name="Stuart O.P."/>
            <person name="Cleave R."/>
            <person name="Magrath M.J.L."/>
            <person name="Mikheyev A.S."/>
        </authorList>
    </citation>
    <scope>NUCLEOTIDE SEQUENCE [LARGE SCALE GENOMIC DNA]</scope>
    <source>
        <strain evidence="1">Daus_M_001</strain>
        <tissue evidence="1">Leg muscle</tissue>
    </source>
</reference>
<protein>
    <submittedName>
        <fullName evidence="1">Uncharacterized protein</fullName>
    </submittedName>
</protein>
<feature type="non-terminal residue" evidence="1">
    <location>
        <position position="133"/>
    </location>
</feature>
<dbReference type="EMBL" id="JARBHB010000015">
    <property type="protein sequence ID" value="KAJ8867807.1"/>
    <property type="molecule type" value="Genomic_DNA"/>
</dbReference>
<proteinExistence type="predicted"/>
<gene>
    <name evidence="1" type="ORF">PR048_031612</name>
</gene>